<name>K7ZDF4_9PROT</name>
<keyword evidence="15" id="KW-1185">Reference proteome</keyword>
<dbReference type="HAMAP" id="MF_00185">
    <property type="entry name" value="IPP_trans"/>
    <property type="match status" value="1"/>
</dbReference>
<accession>K7ZDF4</accession>
<dbReference type="Proteomes" id="UP000010077">
    <property type="component" value="Chromosome"/>
</dbReference>
<dbReference type="GO" id="GO:0052381">
    <property type="term" value="F:tRNA dimethylallyltransferase activity"/>
    <property type="evidence" value="ECO:0007669"/>
    <property type="project" value="UniProtKB-UniRule"/>
</dbReference>
<comment type="caution">
    <text evidence="10">Lacks conserved residue(s) required for the propagation of feature annotation.</text>
</comment>
<evidence type="ECO:0000256" key="3">
    <source>
        <dbReference type="ARBA" id="ARBA00005842"/>
    </source>
</evidence>
<comment type="catalytic activity">
    <reaction evidence="9 10 11">
        <text>adenosine(37) in tRNA + dimethylallyl diphosphate = N(6)-dimethylallyladenosine(37) in tRNA + diphosphate</text>
        <dbReference type="Rhea" id="RHEA:26482"/>
        <dbReference type="Rhea" id="RHEA-COMP:10162"/>
        <dbReference type="Rhea" id="RHEA-COMP:10375"/>
        <dbReference type="ChEBI" id="CHEBI:33019"/>
        <dbReference type="ChEBI" id="CHEBI:57623"/>
        <dbReference type="ChEBI" id="CHEBI:74411"/>
        <dbReference type="ChEBI" id="CHEBI:74415"/>
        <dbReference type="EC" id="2.5.1.75"/>
    </reaction>
</comment>
<dbReference type="PANTHER" id="PTHR11088:SF60">
    <property type="entry name" value="TRNA DIMETHYLALLYLTRANSFERASE"/>
    <property type="match status" value="1"/>
</dbReference>
<dbReference type="HOGENOM" id="CLU_032616_0_1_5"/>
<dbReference type="SUPFAM" id="SSF52540">
    <property type="entry name" value="P-loop containing nucleoside triphosphate hydrolases"/>
    <property type="match status" value="2"/>
</dbReference>
<dbReference type="PANTHER" id="PTHR11088">
    <property type="entry name" value="TRNA DIMETHYLALLYLTRANSFERASE"/>
    <property type="match status" value="1"/>
</dbReference>
<evidence type="ECO:0000256" key="5">
    <source>
        <dbReference type="ARBA" id="ARBA00022694"/>
    </source>
</evidence>
<dbReference type="Gene3D" id="3.40.50.300">
    <property type="entry name" value="P-loop containing nucleotide triphosphate hydrolases"/>
    <property type="match status" value="1"/>
</dbReference>
<feature type="site" description="Interaction with substrate tRNA" evidence="10">
    <location>
        <position position="109"/>
    </location>
</feature>
<evidence type="ECO:0000256" key="12">
    <source>
        <dbReference type="RuleBase" id="RU003784"/>
    </source>
</evidence>
<feature type="binding site" evidence="10">
    <location>
        <begin position="20"/>
        <end position="25"/>
    </location>
    <ligand>
        <name>substrate</name>
    </ligand>
</feature>
<dbReference type="AlphaFoldDB" id="K7ZDF4"/>
<dbReference type="GO" id="GO:0005524">
    <property type="term" value="F:ATP binding"/>
    <property type="evidence" value="ECO:0007669"/>
    <property type="project" value="UniProtKB-UniRule"/>
</dbReference>
<keyword evidence="6 10" id="KW-0547">Nucleotide-binding</keyword>
<keyword evidence="4 10" id="KW-0808">Transferase</keyword>
<dbReference type="GO" id="GO:0006400">
    <property type="term" value="P:tRNA modification"/>
    <property type="evidence" value="ECO:0007669"/>
    <property type="project" value="TreeGrafter"/>
</dbReference>
<dbReference type="PATRIC" id="fig|1193729.4.peg.679"/>
<keyword evidence="7 10" id="KW-0067">ATP-binding</keyword>
<evidence type="ECO:0000256" key="6">
    <source>
        <dbReference type="ARBA" id="ARBA00022741"/>
    </source>
</evidence>
<gene>
    <name evidence="10 14" type="primary">miaA</name>
    <name evidence="14" type="ORF">A1OE_1298</name>
</gene>
<feature type="region of interest" description="Interaction with substrate tRNA" evidence="10">
    <location>
        <begin position="167"/>
        <end position="171"/>
    </location>
</feature>
<evidence type="ECO:0000256" key="10">
    <source>
        <dbReference type="HAMAP-Rule" id="MF_00185"/>
    </source>
</evidence>
<comment type="function">
    <text evidence="2 10 12">Catalyzes the transfer of a dimethylallyl group onto the adenine at position 37 in tRNAs that read codons beginning with uridine, leading to the formation of N6-(dimethylallyl)adenosine (i(6)A).</text>
</comment>
<dbReference type="InterPro" id="IPR039657">
    <property type="entry name" value="Dimethylallyltransferase"/>
</dbReference>
<organism evidence="14 15">
    <name type="scientific">Candidatus Endolissoclinum faulkneri L2</name>
    <dbReference type="NCBI Taxonomy" id="1193729"/>
    <lineage>
        <taxon>Bacteria</taxon>
        <taxon>Pseudomonadati</taxon>
        <taxon>Pseudomonadota</taxon>
        <taxon>Alphaproteobacteria</taxon>
        <taxon>Rhodospirillales</taxon>
        <taxon>Rhodospirillaceae</taxon>
        <taxon>Candidatus Endolissoclinum</taxon>
    </lineage>
</organism>
<evidence type="ECO:0000256" key="7">
    <source>
        <dbReference type="ARBA" id="ARBA00022840"/>
    </source>
</evidence>
<protein>
    <recommendedName>
        <fullName evidence="10">tRNA dimethylallyltransferase</fullName>
        <ecNumber evidence="10">2.5.1.75</ecNumber>
    </recommendedName>
    <alternativeName>
        <fullName evidence="10">Dimethylallyl diphosphate:tRNA dimethylallyltransferase</fullName>
        <shortName evidence="10">DMAPP:tRNA dimethylallyltransferase</shortName>
        <shortName evidence="10">DMATase</shortName>
    </alternativeName>
    <alternativeName>
        <fullName evidence="10">Isopentenyl-diphosphate:tRNA isopentenyltransferase</fullName>
        <shortName evidence="10">IPP transferase</shortName>
        <shortName evidence="10">IPPT</shortName>
        <shortName evidence="10">IPTase</shortName>
    </alternativeName>
</protein>
<dbReference type="InterPro" id="IPR027417">
    <property type="entry name" value="P-loop_NTPase"/>
</dbReference>
<evidence type="ECO:0000256" key="8">
    <source>
        <dbReference type="ARBA" id="ARBA00022842"/>
    </source>
</evidence>
<feature type="region of interest" description="Interaction with substrate tRNA" evidence="10">
    <location>
        <begin position="43"/>
        <end position="46"/>
    </location>
</feature>
<feature type="site" description="Interaction with substrate tRNA" evidence="10">
    <location>
        <position position="137"/>
    </location>
</feature>
<sequence>MSSFIMPSSKNFVLIITGPTASGKTALSIKLAQLLNGVVINADSSQVYRELRIITNRPSPREESKVPHRLFGVLSATERGSAGWWRDAAVSEIDAVLGTGQMPILCGGTGMYINTLIHGIARVPPVENTVFEEAAARYQKIGCERFKDELLTLDPVLGPRVRSGDSQRLQRAWAVAISTGKPLSYWQAQPAIKLRKDLVFCRVLLFPSRHVLFQSVKIRYQKMIEKGAVDEVKCLAELNINSSLPAMRAIGVPQLINYIEAKTKLPAAIESAVTATQQYIKRQRTWFSNKFQYDIKCEGQCTTTKLEQICEKIMQWLLTQ</sequence>
<dbReference type="EC" id="2.5.1.75" evidence="10"/>
<evidence type="ECO:0000256" key="13">
    <source>
        <dbReference type="RuleBase" id="RU003785"/>
    </source>
</evidence>
<proteinExistence type="inferred from homology"/>
<dbReference type="EMBL" id="CP003539">
    <property type="protein sequence ID" value="AFX99471.1"/>
    <property type="molecule type" value="Genomic_DNA"/>
</dbReference>
<dbReference type="eggNOG" id="COG0324">
    <property type="taxonomic scope" value="Bacteria"/>
</dbReference>
<evidence type="ECO:0000256" key="4">
    <source>
        <dbReference type="ARBA" id="ARBA00022679"/>
    </source>
</evidence>
<keyword evidence="8 10" id="KW-0460">Magnesium</keyword>
<evidence type="ECO:0000256" key="11">
    <source>
        <dbReference type="RuleBase" id="RU003783"/>
    </source>
</evidence>
<keyword evidence="5 10" id="KW-0819">tRNA processing</keyword>
<comment type="subunit">
    <text evidence="10">Monomer.</text>
</comment>
<dbReference type="KEGG" id="thal:A1OE_1298"/>
<evidence type="ECO:0000256" key="2">
    <source>
        <dbReference type="ARBA" id="ARBA00003213"/>
    </source>
</evidence>
<evidence type="ECO:0000313" key="14">
    <source>
        <dbReference type="EMBL" id="AFX99471.1"/>
    </source>
</evidence>
<reference evidence="14 15" key="1">
    <citation type="journal article" date="2012" name="Proc. Natl. Acad. Sci. U.S.A.">
        <title>Genome streamlining and chemical defense in a coral reef symbiosis.</title>
        <authorList>
            <person name="Kwan J.C."/>
            <person name="Donia M.S."/>
            <person name="Han A.W."/>
            <person name="Hirose E."/>
            <person name="Haygood M.G."/>
            <person name="Schmidt E.W."/>
        </authorList>
    </citation>
    <scope>NUCLEOTIDE SEQUENCE [LARGE SCALE GENOMIC DNA]</scope>
    <source>
        <strain evidence="14 15">L2</strain>
    </source>
</reference>
<feature type="binding site" evidence="10">
    <location>
        <begin position="18"/>
        <end position="25"/>
    </location>
    <ligand>
        <name>ATP</name>
        <dbReference type="ChEBI" id="CHEBI:30616"/>
    </ligand>
</feature>
<dbReference type="Gene3D" id="1.10.20.140">
    <property type="match status" value="1"/>
</dbReference>
<dbReference type="STRING" id="1193729.A1OE_1298"/>
<comment type="similarity">
    <text evidence="3 10 13">Belongs to the IPP transferase family.</text>
</comment>
<dbReference type="InterPro" id="IPR018022">
    <property type="entry name" value="IPT"/>
</dbReference>
<dbReference type="OrthoDB" id="9776390at2"/>
<evidence type="ECO:0000256" key="9">
    <source>
        <dbReference type="ARBA" id="ARBA00049563"/>
    </source>
</evidence>
<evidence type="ECO:0000313" key="15">
    <source>
        <dbReference type="Proteomes" id="UP000010077"/>
    </source>
</evidence>
<evidence type="ECO:0000256" key="1">
    <source>
        <dbReference type="ARBA" id="ARBA00001946"/>
    </source>
</evidence>
<dbReference type="NCBIfam" id="TIGR00174">
    <property type="entry name" value="miaA"/>
    <property type="match status" value="1"/>
</dbReference>
<dbReference type="Pfam" id="PF01715">
    <property type="entry name" value="IPPT"/>
    <property type="match status" value="1"/>
</dbReference>
<comment type="cofactor">
    <cofactor evidence="1 10">
        <name>Mg(2+)</name>
        <dbReference type="ChEBI" id="CHEBI:18420"/>
    </cofactor>
</comment>